<feature type="transmembrane region" description="Helical" evidence="1">
    <location>
        <begin position="67"/>
        <end position="86"/>
    </location>
</feature>
<accession>A0A1X0JA87</accession>
<dbReference type="AlphaFoldDB" id="A0A1X0JA87"/>
<feature type="transmembrane region" description="Helical" evidence="1">
    <location>
        <begin position="92"/>
        <end position="114"/>
    </location>
</feature>
<name>A0A1X0JA87_9MYCO</name>
<keyword evidence="1" id="KW-1133">Transmembrane helix</keyword>
<protein>
    <submittedName>
        <fullName evidence="2">Uncharacterized protein</fullName>
    </submittedName>
</protein>
<proteinExistence type="predicted"/>
<reference evidence="2 3" key="1">
    <citation type="submission" date="2016-12" db="EMBL/GenBank/DDBJ databases">
        <title>The new phylogeny of genus Mycobacterium.</title>
        <authorList>
            <person name="Tortoli E."/>
            <person name="Trovato A."/>
            <person name="Cirillo D.M."/>
        </authorList>
    </citation>
    <scope>NUCLEOTIDE SEQUENCE [LARGE SCALE GENOMIC DNA]</scope>
    <source>
        <strain evidence="2 3">CCUG 66554</strain>
    </source>
</reference>
<sequence length="127" mass="13672">MIFVAGLRLDATAVKASAMVLYVVGFAFTVFFGVDGVRLAVVLLVGIAATAMHYWPEREKFDRISIAVAIGLPIAFMLDAWSTWVIDQTPAPGVGIGVVRLLAWLLSVAGILAFPRRLVDRDADPEG</sequence>
<evidence type="ECO:0000313" key="2">
    <source>
        <dbReference type="EMBL" id="ORB59661.1"/>
    </source>
</evidence>
<evidence type="ECO:0000313" key="3">
    <source>
        <dbReference type="Proteomes" id="UP000192434"/>
    </source>
</evidence>
<feature type="transmembrane region" description="Helical" evidence="1">
    <location>
        <begin position="37"/>
        <end position="55"/>
    </location>
</feature>
<comment type="caution">
    <text evidence="2">The sequence shown here is derived from an EMBL/GenBank/DDBJ whole genome shotgun (WGS) entry which is preliminary data.</text>
</comment>
<dbReference type="Proteomes" id="UP000192434">
    <property type="component" value="Unassembled WGS sequence"/>
</dbReference>
<dbReference type="EMBL" id="MVII01000006">
    <property type="protein sequence ID" value="ORB59661.1"/>
    <property type="molecule type" value="Genomic_DNA"/>
</dbReference>
<keyword evidence="1" id="KW-0472">Membrane</keyword>
<dbReference type="OrthoDB" id="4763997at2"/>
<dbReference type="RefSeq" id="WP_083013969.1">
    <property type="nucleotide sequence ID" value="NZ_MVII01000006.1"/>
</dbReference>
<evidence type="ECO:0000256" key="1">
    <source>
        <dbReference type="SAM" id="Phobius"/>
    </source>
</evidence>
<feature type="transmembrane region" description="Helical" evidence="1">
    <location>
        <begin position="12"/>
        <end position="31"/>
    </location>
</feature>
<keyword evidence="1" id="KW-0812">Transmembrane</keyword>
<organism evidence="2 3">
    <name type="scientific">Mycobacteroides saopaulense</name>
    <dbReference type="NCBI Taxonomy" id="1578165"/>
    <lineage>
        <taxon>Bacteria</taxon>
        <taxon>Bacillati</taxon>
        <taxon>Actinomycetota</taxon>
        <taxon>Actinomycetes</taxon>
        <taxon>Mycobacteriales</taxon>
        <taxon>Mycobacteriaceae</taxon>
        <taxon>Mycobacteroides</taxon>
    </lineage>
</organism>
<gene>
    <name evidence="2" type="ORF">BST43_06605</name>
</gene>